<protein>
    <submittedName>
        <fullName evidence="1">Uncharacterized protein</fullName>
    </submittedName>
</protein>
<keyword evidence="2" id="KW-1185">Reference proteome</keyword>
<sequence>MHEAFIVPSHQATPRTCTDVGVVSRSQKTQWNQPITLVRSPHLSCGALCFSGHTQRAHPFTGFICVCHTARMLRVTKASDVVHSPQCRVIRSPTTWVDLVRWWHQ</sequence>
<name>A0ACC2FQ91_DALPE</name>
<dbReference type="Proteomes" id="UP001157502">
    <property type="component" value="Chromosome 24"/>
</dbReference>
<organism evidence="1 2">
    <name type="scientific">Dallia pectoralis</name>
    <name type="common">Alaska blackfish</name>
    <dbReference type="NCBI Taxonomy" id="75939"/>
    <lineage>
        <taxon>Eukaryota</taxon>
        <taxon>Metazoa</taxon>
        <taxon>Chordata</taxon>
        <taxon>Craniata</taxon>
        <taxon>Vertebrata</taxon>
        <taxon>Euteleostomi</taxon>
        <taxon>Actinopterygii</taxon>
        <taxon>Neopterygii</taxon>
        <taxon>Teleostei</taxon>
        <taxon>Protacanthopterygii</taxon>
        <taxon>Esociformes</taxon>
        <taxon>Umbridae</taxon>
        <taxon>Dallia</taxon>
    </lineage>
</organism>
<gene>
    <name evidence="1" type="ORF">DPEC_G00272530</name>
</gene>
<evidence type="ECO:0000313" key="1">
    <source>
        <dbReference type="EMBL" id="KAJ7993447.1"/>
    </source>
</evidence>
<accession>A0ACC2FQ91</accession>
<dbReference type="EMBL" id="CM055751">
    <property type="protein sequence ID" value="KAJ7993447.1"/>
    <property type="molecule type" value="Genomic_DNA"/>
</dbReference>
<reference evidence="1" key="1">
    <citation type="submission" date="2021-05" db="EMBL/GenBank/DDBJ databases">
        <authorList>
            <person name="Pan Q."/>
            <person name="Jouanno E."/>
            <person name="Zahm M."/>
            <person name="Klopp C."/>
            <person name="Cabau C."/>
            <person name="Louis A."/>
            <person name="Berthelot C."/>
            <person name="Parey E."/>
            <person name="Roest Crollius H."/>
            <person name="Montfort J."/>
            <person name="Robinson-Rechavi M."/>
            <person name="Bouchez O."/>
            <person name="Lampietro C."/>
            <person name="Lopez Roques C."/>
            <person name="Donnadieu C."/>
            <person name="Postlethwait J."/>
            <person name="Bobe J."/>
            <person name="Dillon D."/>
            <person name="Chandos A."/>
            <person name="von Hippel F."/>
            <person name="Guiguen Y."/>
        </authorList>
    </citation>
    <scope>NUCLEOTIDE SEQUENCE</scope>
    <source>
        <strain evidence="1">YG-Jan2019</strain>
    </source>
</reference>
<proteinExistence type="predicted"/>
<comment type="caution">
    <text evidence="1">The sequence shown here is derived from an EMBL/GenBank/DDBJ whole genome shotgun (WGS) entry which is preliminary data.</text>
</comment>
<evidence type="ECO:0000313" key="2">
    <source>
        <dbReference type="Proteomes" id="UP001157502"/>
    </source>
</evidence>